<organism evidence="2 3">
    <name type="scientific">Alphaentomopoxvirus acuprea</name>
    <dbReference type="NCBI Taxonomy" id="62099"/>
    <lineage>
        <taxon>Viruses</taxon>
        <taxon>Varidnaviria</taxon>
        <taxon>Bamfordvirae</taxon>
        <taxon>Nucleocytoviricota</taxon>
        <taxon>Pokkesviricetes</taxon>
        <taxon>Chitovirales</taxon>
        <taxon>Poxviridae</taxon>
        <taxon>Entomopoxvirinae</taxon>
        <taxon>Alphaentomopoxvirus</taxon>
    </lineage>
</organism>
<dbReference type="EMBL" id="AP013055">
    <property type="protein sequence ID" value="BAO49369.1"/>
    <property type="molecule type" value="Genomic_DNA"/>
</dbReference>
<protein>
    <submittedName>
        <fullName evidence="2">Uncharacterized protein</fullName>
    </submittedName>
</protein>
<sequence>MAPSYEKYINKQSSKTWIILNWFNLYLSISTLICILAYIIYKYVYLSEDHSSIMSNELCTIKNKSNVVWSIDNIDEIYFVNDSCLKNNITLLNKNDTIELIFDSINFVAQYVDFDTTYTKNTVDADVIVNVGKTNITNSGYNIYINTCECCKTINSTILYAMRAVINSFMFINNNCI</sequence>
<dbReference type="GeneID" id="18263438"/>
<evidence type="ECO:0000313" key="2">
    <source>
        <dbReference type="EMBL" id="BAO49615.1"/>
    </source>
</evidence>
<reference evidence="2 3" key="1">
    <citation type="journal article" date="2014" name="Virology">
        <title>The complete genome sequence of the Alphaentomopoxvirus Anomala cuprea entomopoxvirus, including its terminal hairpin loop sequences, suggests a potentially unique mode of apoptosis inhibition and mode of DNA replication.</title>
        <authorList>
            <person name="Mitsuhashi W."/>
            <person name="Miyamoto K."/>
            <person name="Wada S."/>
        </authorList>
    </citation>
    <scope>NUCLEOTIDE SEQUENCE [LARGE SCALE GENOMIC DNA]</scope>
    <source>
        <strain evidence="2">CV6M</strain>
    </source>
</reference>
<dbReference type="KEGG" id="vg:18263438"/>
<dbReference type="RefSeq" id="YP_009001482.1">
    <property type="nucleotide sequence ID" value="NC_023426.1"/>
</dbReference>
<dbReference type="KEGG" id="vg:18263684"/>
<dbReference type="Proteomes" id="UP000174145">
    <property type="component" value="Segment"/>
</dbReference>
<keyword evidence="1" id="KW-0472">Membrane</keyword>
<keyword evidence="3" id="KW-1185">Reference proteome</keyword>
<proteinExistence type="predicted"/>
<dbReference type="GeneID" id="18263684"/>
<evidence type="ECO:0000256" key="1">
    <source>
        <dbReference type="SAM" id="Phobius"/>
    </source>
</evidence>
<evidence type="ECO:0000313" key="3">
    <source>
        <dbReference type="Proteomes" id="UP000174145"/>
    </source>
</evidence>
<dbReference type="RefSeq" id="YP_009001728.1">
    <property type="nucleotide sequence ID" value="NC_023426.1"/>
</dbReference>
<name>W6JL81_9POXV</name>
<keyword evidence="1" id="KW-0812">Transmembrane</keyword>
<dbReference type="EMBL" id="AP013055">
    <property type="protein sequence ID" value="BAO49615.1"/>
    <property type="molecule type" value="Genomic_DNA"/>
</dbReference>
<accession>W6JL81</accession>
<keyword evidence="1" id="KW-1133">Transmembrane helix</keyword>
<feature type="transmembrane region" description="Helical" evidence="1">
    <location>
        <begin position="20"/>
        <end position="41"/>
    </location>
</feature>